<evidence type="ECO:0000256" key="2">
    <source>
        <dbReference type="ARBA" id="ARBA00022771"/>
    </source>
</evidence>
<feature type="region of interest" description="Disordered" evidence="5">
    <location>
        <begin position="212"/>
        <end position="242"/>
    </location>
</feature>
<dbReference type="Gene3D" id="3.30.40.10">
    <property type="entry name" value="Zinc/RING finger domain, C3HC4 (zinc finger)"/>
    <property type="match status" value="1"/>
</dbReference>
<dbReference type="GO" id="GO:0042393">
    <property type="term" value="F:histone binding"/>
    <property type="evidence" value="ECO:0007669"/>
    <property type="project" value="TreeGrafter"/>
</dbReference>
<dbReference type="InterPro" id="IPR019787">
    <property type="entry name" value="Znf_PHD-finger"/>
</dbReference>
<keyword evidence="1" id="KW-0479">Metal-binding</keyword>
<gene>
    <name evidence="7" type="primary">RSF1</name>
    <name evidence="7" type="ORF">TNIN_167861</name>
</gene>
<comment type="caution">
    <text evidence="7">The sequence shown here is derived from an EMBL/GenBank/DDBJ whole genome shotgun (WGS) entry which is preliminary data.</text>
</comment>
<dbReference type="GO" id="GO:0008270">
    <property type="term" value="F:zinc ion binding"/>
    <property type="evidence" value="ECO:0007669"/>
    <property type="project" value="UniProtKB-KW"/>
</dbReference>
<dbReference type="SMART" id="SM00249">
    <property type="entry name" value="PHD"/>
    <property type="match status" value="1"/>
</dbReference>
<dbReference type="InterPro" id="IPR019786">
    <property type="entry name" value="Zinc_finger_PHD-type_CS"/>
</dbReference>
<keyword evidence="2 4" id="KW-0863">Zinc-finger</keyword>
<dbReference type="PROSITE" id="PS50016">
    <property type="entry name" value="ZF_PHD_2"/>
    <property type="match status" value="1"/>
</dbReference>
<dbReference type="PROSITE" id="PS01359">
    <property type="entry name" value="ZF_PHD_1"/>
    <property type="match status" value="1"/>
</dbReference>
<name>A0A8X6IBZ9_9ARAC</name>
<dbReference type="Pfam" id="PF00628">
    <property type="entry name" value="PHD"/>
    <property type="match status" value="1"/>
</dbReference>
<accession>A0A8X6IBZ9</accession>
<evidence type="ECO:0000256" key="3">
    <source>
        <dbReference type="ARBA" id="ARBA00022833"/>
    </source>
</evidence>
<reference evidence="7" key="1">
    <citation type="submission" date="2020-08" db="EMBL/GenBank/DDBJ databases">
        <title>Multicomponent nature underlies the extraordinary mechanical properties of spider dragline silk.</title>
        <authorList>
            <person name="Kono N."/>
            <person name="Nakamura H."/>
            <person name="Mori M."/>
            <person name="Yoshida Y."/>
            <person name="Ohtoshi R."/>
            <person name="Malay A.D."/>
            <person name="Moran D.A.P."/>
            <person name="Tomita M."/>
            <person name="Numata K."/>
            <person name="Arakawa K."/>
        </authorList>
    </citation>
    <scope>NUCLEOTIDE SEQUENCE</scope>
</reference>
<keyword evidence="8" id="KW-1185">Reference proteome</keyword>
<dbReference type="SUPFAM" id="SSF57903">
    <property type="entry name" value="FYVE/PHD zinc finger"/>
    <property type="match status" value="1"/>
</dbReference>
<feature type="compositionally biased region" description="Basic and acidic residues" evidence="5">
    <location>
        <begin position="226"/>
        <end position="236"/>
    </location>
</feature>
<feature type="compositionally biased region" description="Basic residues" evidence="5">
    <location>
        <begin position="20"/>
        <end position="33"/>
    </location>
</feature>
<feature type="compositionally biased region" description="Basic and acidic residues" evidence="5">
    <location>
        <begin position="8"/>
        <end position="19"/>
    </location>
</feature>
<dbReference type="GO" id="GO:0031213">
    <property type="term" value="C:RSF complex"/>
    <property type="evidence" value="ECO:0007669"/>
    <property type="project" value="InterPro"/>
</dbReference>
<dbReference type="GO" id="GO:0045892">
    <property type="term" value="P:negative regulation of DNA-templated transcription"/>
    <property type="evidence" value="ECO:0007669"/>
    <property type="project" value="TreeGrafter"/>
</dbReference>
<protein>
    <submittedName>
        <fullName evidence="7">Remodeling and spacing factor 1</fullName>
    </submittedName>
</protein>
<dbReference type="PANTHER" id="PTHR14296:SF16">
    <property type="entry name" value="REMODELING AND SPACING FACTOR 1"/>
    <property type="match status" value="1"/>
</dbReference>
<evidence type="ECO:0000256" key="4">
    <source>
        <dbReference type="PROSITE-ProRule" id="PRU00146"/>
    </source>
</evidence>
<evidence type="ECO:0000313" key="7">
    <source>
        <dbReference type="EMBL" id="GFS36752.1"/>
    </source>
</evidence>
<feature type="compositionally biased region" description="Acidic residues" evidence="5">
    <location>
        <begin position="48"/>
        <end position="59"/>
    </location>
</feature>
<evidence type="ECO:0000313" key="8">
    <source>
        <dbReference type="Proteomes" id="UP000886998"/>
    </source>
</evidence>
<dbReference type="Proteomes" id="UP000886998">
    <property type="component" value="Unassembled WGS sequence"/>
</dbReference>
<feature type="domain" description="PHD-type" evidence="6">
    <location>
        <begin position="108"/>
        <end position="158"/>
    </location>
</feature>
<evidence type="ECO:0000256" key="1">
    <source>
        <dbReference type="ARBA" id="ARBA00022723"/>
    </source>
</evidence>
<dbReference type="EMBL" id="BMAV01024864">
    <property type="protein sequence ID" value="GFS36752.1"/>
    <property type="molecule type" value="Genomic_DNA"/>
</dbReference>
<dbReference type="OrthoDB" id="6433098at2759"/>
<feature type="region of interest" description="Disordered" evidence="5">
    <location>
        <begin position="1"/>
        <end position="64"/>
    </location>
</feature>
<feature type="compositionally biased region" description="Basic residues" evidence="5">
    <location>
        <begin position="293"/>
        <end position="306"/>
    </location>
</feature>
<dbReference type="InterPro" id="IPR028938">
    <property type="entry name" value="Rsf1-like"/>
</dbReference>
<dbReference type="InterPro" id="IPR013083">
    <property type="entry name" value="Znf_RING/FYVE/PHD"/>
</dbReference>
<feature type="compositionally biased region" description="Basic residues" evidence="5">
    <location>
        <begin position="212"/>
        <end position="225"/>
    </location>
</feature>
<dbReference type="InterPro" id="IPR001965">
    <property type="entry name" value="Znf_PHD"/>
</dbReference>
<dbReference type="AlphaFoldDB" id="A0A8X6IBZ9"/>
<sequence>MYEDESKDSEFSTSRETEKSKKRRRGKGARKGYKPWDVSSESSSSIEELTEEEEEEEHEEPLVFEVNEDEFACEEVEEDAEPIVVRRARTAKKAPEDTTAEENVVIDDKPCSKCGKYDKPEWILLCDKCDNGYHTQCLIPPLVIIPEGDWYCQPCEHAFLCEVLQKELHRLELILKQREREELRKQRLAYVGISLDNVLKPEKGKKSILTTKKNKKQMKGGKGRKAKESSDDERNKKLYGKRSVRARRNVNYQFKEYDALIASAIQEEMLGVTEDEDDIKNKVKEEENDKSFKAKIPRRGGRKRSSRLNDLDFSDEDLDSGEEYKGSSSESEQTAPPSSHGSDGESAASGEWRIVRTKGKPKRKPRRKRRGSSDLRSARRNFPRKIVKPPTKRKNQRESRFPEWGLSSSEEELNDEFQRGY</sequence>
<feature type="region of interest" description="Disordered" evidence="5">
    <location>
        <begin position="291"/>
        <end position="421"/>
    </location>
</feature>
<feature type="compositionally biased region" description="Basic residues" evidence="5">
    <location>
        <begin position="355"/>
        <end position="370"/>
    </location>
</feature>
<dbReference type="CDD" id="cd15543">
    <property type="entry name" value="PHD_RSF1"/>
    <property type="match status" value="1"/>
</dbReference>
<dbReference type="PANTHER" id="PTHR14296">
    <property type="entry name" value="REMODELING AND SPACING FACTOR 1"/>
    <property type="match status" value="1"/>
</dbReference>
<feature type="compositionally biased region" description="Acidic residues" evidence="5">
    <location>
        <begin position="312"/>
        <end position="321"/>
    </location>
</feature>
<evidence type="ECO:0000259" key="6">
    <source>
        <dbReference type="PROSITE" id="PS50016"/>
    </source>
</evidence>
<evidence type="ECO:0000256" key="5">
    <source>
        <dbReference type="SAM" id="MobiDB-lite"/>
    </source>
</evidence>
<organism evidence="7 8">
    <name type="scientific">Trichonephila inaurata madagascariensis</name>
    <dbReference type="NCBI Taxonomy" id="2747483"/>
    <lineage>
        <taxon>Eukaryota</taxon>
        <taxon>Metazoa</taxon>
        <taxon>Ecdysozoa</taxon>
        <taxon>Arthropoda</taxon>
        <taxon>Chelicerata</taxon>
        <taxon>Arachnida</taxon>
        <taxon>Araneae</taxon>
        <taxon>Araneomorphae</taxon>
        <taxon>Entelegynae</taxon>
        <taxon>Araneoidea</taxon>
        <taxon>Nephilidae</taxon>
        <taxon>Trichonephila</taxon>
        <taxon>Trichonephila inaurata</taxon>
    </lineage>
</organism>
<keyword evidence="3" id="KW-0862">Zinc</keyword>
<dbReference type="InterPro" id="IPR011011">
    <property type="entry name" value="Znf_FYVE_PHD"/>
</dbReference>
<proteinExistence type="predicted"/>
<feature type="compositionally biased region" description="Basic residues" evidence="5">
    <location>
        <begin position="378"/>
        <end position="395"/>
    </location>
</feature>